<feature type="transmembrane region" description="Helical" evidence="1">
    <location>
        <begin position="30"/>
        <end position="51"/>
    </location>
</feature>
<sequence>MWWLEAEVEEPASVQYPILKLIQERLSLQLIVIGILLGIVTVVSSTAAILFTNYGFSFYFVDFELLLQATLLFSMTAVMFLLTGGLVAGTVWLFDHLGIEIRYNPDDSQ</sequence>
<keyword evidence="1" id="KW-0472">Membrane</keyword>
<organism evidence="2 3">
    <name type="scientific">Halorubrum californiense DSM 19288</name>
    <dbReference type="NCBI Taxonomy" id="1227465"/>
    <lineage>
        <taxon>Archaea</taxon>
        <taxon>Methanobacteriati</taxon>
        <taxon>Methanobacteriota</taxon>
        <taxon>Stenosarchaea group</taxon>
        <taxon>Halobacteria</taxon>
        <taxon>Halobacteriales</taxon>
        <taxon>Haloferacaceae</taxon>
        <taxon>Halorubrum</taxon>
    </lineage>
</organism>
<comment type="caution">
    <text evidence="2">The sequence shown here is derived from an EMBL/GenBank/DDBJ whole genome shotgun (WGS) entry which is preliminary data.</text>
</comment>
<name>M0EHK5_9EURY</name>
<reference evidence="2 3" key="1">
    <citation type="journal article" date="2014" name="PLoS Genet.">
        <title>Phylogenetically driven sequencing of extremely halophilic archaea reveals strategies for static and dynamic osmo-response.</title>
        <authorList>
            <person name="Becker E.A."/>
            <person name="Seitzer P.M."/>
            <person name="Tritt A."/>
            <person name="Larsen D."/>
            <person name="Krusor M."/>
            <person name="Yao A.I."/>
            <person name="Wu D."/>
            <person name="Madern D."/>
            <person name="Eisen J.A."/>
            <person name="Darling A.E."/>
            <person name="Facciotti M.T."/>
        </authorList>
    </citation>
    <scope>NUCLEOTIDE SEQUENCE [LARGE SCALE GENOMIC DNA]</scope>
    <source>
        <strain evidence="2 3">DSM 19288</strain>
    </source>
</reference>
<dbReference type="Proteomes" id="UP000011586">
    <property type="component" value="Unassembled WGS sequence"/>
</dbReference>
<proteinExistence type="predicted"/>
<protein>
    <submittedName>
        <fullName evidence="2">Uncharacterized protein</fullName>
    </submittedName>
</protein>
<gene>
    <name evidence="2" type="ORF">C463_04199</name>
</gene>
<accession>M0EHK5</accession>
<dbReference type="AlphaFoldDB" id="M0EHK5"/>
<evidence type="ECO:0000313" key="3">
    <source>
        <dbReference type="Proteomes" id="UP000011586"/>
    </source>
</evidence>
<feature type="transmembrane region" description="Helical" evidence="1">
    <location>
        <begin position="71"/>
        <end position="94"/>
    </location>
</feature>
<keyword evidence="3" id="KW-1185">Reference proteome</keyword>
<evidence type="ECO:0000313" key="2">
    <source>
        <dbReference type="EMBL" id="ELZ46382.1"/>
    </source>
</evidence>
<keyword evidence="1" id="KW-1133">Transmembrane helix</keyword>
<dbReference type="EMBL" id="AOJK01000021">
    <property type="protein sequence ID" value="ELZ46382.1"/>
    <property type="molecule type" value="Genomic_DNA"/>
</dbReference>
<evidence type="ECO:0000256" key="1">
    <source>
        <dbReference type="SAM" id="Phobius"/>
    </source>
</evidence>
<keyword evidence="1" id="KW-0812">Transmembrane</keyword>